<keyword evidence="4" id="KW-1185">Reference proteome</keyword>
<dbReference type="AlphaFoldDB" id="A0A2S8B9K2"/>
<proteinExistence type="inferred from homology"/>
<organism evidence="3 4">
    <name type="scientific">Sphingopyxis lindanitolerans</name>
    <dbReference type="NCBI Taxonomy" id="2054227"/>
    <lineage>
        <taxon>Bacteria</taxon>
        <taxon>Pseudomonadati</taxon>
        <taxon>Pseudomonadota</taxon>
        <taxon>Alphaproteobacteria</taxon>
        <taxon>Sphingomonadales</taxon>
        <taxon>Sphingomonadaceae</taxon>
        <taxon>Sphingopyxis</taxon>
    </lineage>
</organism>
<dbReference type="CDD" id="cd05325">
    <property type="entry name" value="carb_red_sniffer_like_SDR_c"/>
    <property type="match status" value="1"/>
</dbReference>
<dbReference type="InterPro" id="IPR002347">
    <property type="entry name" value="SDR_fam"/>
</dbReference>
<evidence type="ECO:0000256" key="1">
    <source>
        <dbReference type="RuleBase" id="RU000363"/>
    </source>
</evidence>
<accession>A0A2S8B9K2</accession>
<evidence type="ECO:0000259" key="2">
    <source>
        <dbReference type="SMART" id="SM00822"/>
    </source>
</evidence>
<name>A0A2S8B9K2_9SPHN</name>
<dbReference type="Gene3D" id="3.40.50.720">
    <property type="entry name" value="NAD(P)-binding Rossmann-like Domain"/>
    <property type="match status" value="1"/>
</dbReference>
<sequence>MYIDTTDGWKGKVLTTILVTGASRGIGFEISRAFLRRGHHVIATCRDPDNAHDLQALEGVLEIHALDVGDPASIAHCADSLADRAIDILVNNAGIAYRDTRIGHLDYAAWRRVLDINLLAPVAVLEAFLPHLLRGEGRKAVAISSSLGSITRAGGGNYFYRTSKAALNMAMRSIGADLAQQGVTVAVVSPGFVDTDLTQALPVPKIPARESGDGLAAYIEAMTPEDGRRFLRFNGDELPW</sequence>
<evidence type="ECO:0000313" key="3">
    <source>
        <dbReference type="EMBL" id="PQM29038.1"/>
    </source>
</evidence>
<dbReference type="EMBL" id="PHFW01000002">
    <property type="protein sequence ID" value="PQM29038.1"/>
    <property type="molecule type" value="Genomic_DNA"/>
</dbReference>
<dbReference type="Pfam" id="PF00106">
    <property type="entry name" value="adh_short"/>
    <property type="match status" value="1"/>
</dbReference>
<evidence type="ECO:0000313" key="4">
    <source>
        <dbReference type="Proteomes" id="UP000238954"/>
    </source>
</evidence>
<dbReference type="Proteomes" id="UP000238954">
    <property type="component" value="Chromosome"/>
</dbReference>
<dbReference type="SUPFAM" id="SSF51735">
    <property type="entry name" value="NAD(P)-binding Rossmann-fold domains"/>
    <property type="match status" value="1"/>
</dbReference>
<feature type="domain" description="Ketoreductase" evidence="2">
    <location>
        <begin position="15"/>
        <end position="196"/>
    </location>
</feature>
<dbReference type="PRINTS" id="PR00080">
    <property type="entry name" value="SDRFAMILY"/>
</dbReference>
<dbReference type="PRINTS" id="PR00081">
    <property type="entry name" value="GDHRDH"/>
</dbReference>
<dbReference type="GO" id="GO:0016616">
    <property type="term" value="F:oxidoreductase activity, acting on the CH-OH group of donors, NAD or NADP as acceptor"/>
    <property type="evidence" value="ECO:0007669"/>
    <property type="project" value="TreeGrafter"/>
</dbReference>
<comment type="similarity">
    <text evidence="1">Belongs to the short-chain dehydrogenases/reductases (SDR) family.</text>
</comment>
<dbReference type="SMART" id="SM00822">
    <property type="entry name" value="PKS_KR"/>
    <property type="match status" value="1"/>
</dbReference>
<protein>
    <submittedName>
        <fullName evidence="3">Short-chain dehydrogenase</fullName>
    </submittedName>
</protein>
<gene>
    <name evidence="3" type="ORF">CVO77_11625</name>
</gene>
<dbReference type="InterPro" id="IPR036291">
    <property type="entry name" value="NAD(P)-bd_dom_sf"/>
</dbReference>
<dbReference type="PANTHER" id="PTHR45458:SF1">
    <property type="entry name" value="SHORT CHAIN DEHYDROGENASE"/>
    <property type="match status" value="1"/>
</dbReference>
<dbReference type="PANTHER" id="PTHR45458">
    <property type="entry name" value="SHORT-CHAIN DEHYDROGENASE/REDUCTASE SDR"/>
    <property type="match status" value="1"/>
</dbReference>
<dbReference type="InterPro" id="IPR057326">
    <property type="entry name" value="KR_dom"/>
</dbReference>
<dbReference type="InterPro" id="IPR052184">
    <property type="entry name" value="SDR_enzymes"/>
</dbReference>
<comment type="caution">
    <text evidence="3">The sequence shown here is derived from an EMBL/GenBank/DDBJ whole genome shotgun (WGS) entry which is preliminary data.</text>
</comment>
<reference evidence="4" key="1">
    <citation type="submission" date="2017-11" db="EMBL/GenBank/DDBJ databases">
        <title>The complete genome sequence of Sphingopyxis pomeranensis sp. nov. strain WS5A3p.</title>
        <authorList>
            <person name="Kaminski M.A."/>
        </authorList>
    </citation>
    <scope>NUCLEOTIDE SEQUENCE [LARGE SCALE GENOMIC DNA]</scope>
    <source>
        <strain evidence="4">WS5A3p</strain>
    </source>
</reference>